<feature type="signal peptide" evidence="5">
    <location>
        <begin position="1"/>
        <end position="24"/>
    </location>
</feature>
<organism evidence="7 8">
    <name type="scientific">Actibacterium pelagium</name>
    <dbReference type="NCBI Taxonomy" id="2029103"/>
    <lineage>
        <taxon>Bacteria</taxon>
        <taxon>Pseudomonadati</taxon>
        <taxon>Pseudomonadota</taxon>
        <taxon>Alphaproteobacteria</taxon>
        <taxon>Rhodobacterales</taxon>
        <taxon>Roseobacteraceae</taxon>
        <taxon>Actibacterium</taxon>
    </lineage>
</organism>
<evidence type="ECO:0000256" key="5">
    <source>
        <dbReference type="SAM" id="SignalP"/>
    </source>
</evidence>
<dbReference type="RefSeq" id="WP_095595004.1">
    <property type="nucleotide sequence ID" value="NZ_BMKN01000002.1"/>
</dbReference>
<evidence type="ECO:0000256" key="3">
    <source>
        <dbReference type="ARBA" id="ARBA00023125"/>
    </source>
</evidence>
<keyword evidence="3" id="KW-0238">DNA-binding</keyword>
<evidence type="ECO:0000259" key="6">
    <source>
        <dbReference type="PROSITE" id="PS50931"/>
    </source>
</evidence>
<dbReference type="Gene3D" id="3.40.190.10">
    <property type="entry name" value="Periplasmic binding protein-like II"/>
    <property type="match status" value="2"/>
</dbReference>
<dbReference type="PROSITE" id="PS50931">
    <property type="entry name" value="HTH_LYSR"/>
    <property type="match status" value="2"/>
</dbReference>
<feature type="domain" description="HTH lysR-type" evidence="6">
    <location>
        <begin position="4"/>
        <end position="61"/>
    </location>
</feature>
<reference evidence="7" key="2">
    <citation type="submission" date="2020-09" db="EMBL/GenBank/DDBJ databases">
        <authorList>
            <person name="Sun Q."/>
            <person name="Zhou Y."/>
        </authorList>
    </citation>
    <scope>NUCLEOTIDE SEQUENCE</scope>
    <source>
        <strain evidence="7">CGMCC 1.16012</strain>
    </source>
</reference>
<dbReference type="InterPro" id="IPR000847">
    <property type="entry name" value="LysR_HTH_N"/>
</dbReference>
<accession>A0A917EIY4</accession>
<dbReference type="GO" id="GO:0000976">
    <property type="term" value="F:transcription cis-regulatory region binding"/>
    <property type="evidence" value="ECO:0007669"/>
    <property type="project" value="TreeGrafter"/>
</dbReference>
<dbReference type="OrthoDB" id="9803030at2"/>
<keyword evidence="5" id="KW-0732">Signal</keyword>
<comment type="caution">
    <text evidence="7">The sequence shown here is derived from an EMBL/GenBank/DDBJ whole genome shotgun (WGS) entry which is preliminary data.</text>
</comment>
<comment type="similarity">
    <text evidence="1">Belongs to the LysR transcriptional regulatory family.</text>
</comment>
<dbReference type="SUPFAM" id="SSF46785">
    <property type="entry name" value="Winged helix' DNA-binding domain"/>
    <property type="match status" value="2"/>
</dbReference>
<dbReference type="Proteomes" id="UP000606730">
    <property type="component" value="Unassembled WGS sequence"/>
</dbReference>
<dbReference type="PANTHER" id="PTHR30126">
    <property type="entry name" value="HTH-TYPE TRANSCRIPTIONAL REGULATOR"/>
    <property type="match status" value="1"/>
</dbReference>
<dbReference type="GO" id="GO:0003700">
    <property type="term" value="F:DNA-binding transcription factor activity"/>
    <property type="evidence" value="ECO:0007669"/>
    <property type="project" value="InterPro"/>
</dbReference>
<gene>
    <name evidence="7" type="primary">fldY</name>
    <name evidence="7" type="ORF">GCM10011517_18070</name>
</gene>
<dbReference type="InterPro" id="IPR036388">
    <property type="entry name" value="WH-like_DNA-bd_sf"/>
</dbReference>
<evidence type="ECO:0000256" key="1">
    <source>
        <dbReference type="ARBA" id="ARBA00009437"/>
    </source>
</evidence>
<keyword evidence="8" id="KW-1185">Reference proteome</keyword>
<keyword evidence="2" id="KW-0805">Transcription regulation</keyword>
<feature type="domain" description="HTH lysR-type" evidence="6">
    <location>
        <begin position="94"/>
        <end position="150"/>
    </location>
</feature>
<dbReference type="InterPro" id="IPR036390">
    <property type="entry name" value="WH_DNA-bd_sf"/>
</dbReference>
<keyword evidence="4" id="KW-0804">Transcription</keyword>
<dbReference type="InterPro" id="IPR005119">
    <property type="entry name" value="LysR_subst-bd"/>
</dbReference>
<evidence type="ECO:0000256" key="4">
    <source>
        <dbReference type="ARBA" id="ARBA00023163"/>
    </source>
</evidence>
<dbReference type="EMBL" id="BMKN01000002">
    <property type="protein sequence ID" value="GGE50727.1"/>
    <property type="molecule type" value="Genomic_DNA"/>
</dbReference>
<dbReference type="PRINTS" id="PR00039">
    <property type="entry name" value="HTHLYSR"/>
</dbReference>
<dbReference type="AlphaFoldDB" id="A0A917EIY4"/>
<dbReference type="Gene3D" id="1.10.10.10">
    <property type="entry name" value="Winged helix-like DNA-binding domain superfamily/Winged helix DNA-binding domain"/>
    <property type="match status" value="2"/>
</dbReference>
<dbReference type="Pfam" id="PF00126">
    <property type="entry name" value="HTH_1"/>
    <property type="match status" value="2"/>
</dbReference>
<dbReference type="Pfam" id="PF03466">
    <property type="entry name" value="LysR_substrate"/>
    <property type="match status" value="1"/>
</dbReference>
<evidence type="ECO:0000313" key="7">
    <source>
        <dbReference type="EMBL" id="GGE50727.1"/>
    </source>
</evidence>
<feature type="chain" id="PRO_5037195150" evidence="5">
    <location>
        <begin position="25"/>
        <end position="389"/>
    </location>
</feature>
<proteinExistence type="inferred from homology"/>
<sequence>MTSQNLRHFRVFLAVARTSSLTQAAELSFVSQPAVTQAIEKLEREAAGPLFERTPQGFFLTERGKVLEFRIRRAFLRLDAAMEDISSRLKMTATWAQLKALISVAETQNFTLAARRLGLAQPTIHRAVGRIEAEAATDLFQRSAFGLVATRQCRELAQAARLAFAEIDQAQADLAEFEGREAGNIVVGALPLSRSAILPDALIRYREQRPNQLLTIIDGLYDDLLNGVRTGEVDFMIGALRDPIPIGDIVQEELFLDRMSVLVRPDHPLHVSGNTTAERLSKSSWVVPRAGTPARAQFDSYFWGQGIEPPDSIIECGSVLLMRELLQGSDMLGCISERQAQAEVDKGLLAKIDVGVDFGGRPIGLTYRKDWVPTKGQNLLLELIRGAAG</sequence>
<dbReference type="SUPFAM" id="SSF53850">
    <property type="entry name" value="Periplasmic binding protein-like II"/>
    <property type="match status" value="1"/>
</dbReference>
<name>A0A917EIY4_9RHOB</name>
<protein>
    <submittedName>
        <fullName evidence="7">Transcriptional regulator</fullName>
    </submittedName>
</protein>
<evidence type="ECO:0000313" key="8">
    <source>
        <dbReference type="Proteomes" id="UP000606730"/>
    </source>
</evidence>
<reference evidence="7" key="1">
    <citation type="journal article" date="2014" name="Int. J. Syst. Evol. Microbiol.">
        <title>Complete genome sequence of Corynebacterium casei LMG S-19264T (=DSM 44701T), isolated from a smear-ripened cheese.</title>
        <authorList>
            <consortium name="US DOE Joint Genome Institute (JGI-PGF)"/>
            <person name="Walter F."/>
            <person name="Albersmeier A."/>
            <person name="Kalinowski J."/>
            <person name="Ruckert C."/>
        </authorList>
    </citation>
    <scope>NUCLEOTIDE SEQUENCE</scope>
    <source>
        <strain evidence="7">CGMCC 1.16012</strain>
    </source>
</reference>
<evidence type="ECO:0000256" key="2">
    <source>
        <dbReference type="ARBA" id="ARBA00023015"/>
    </source>
</evidence>
<dbReference type="PANTHER" id="PTHR30126:SF98">
    <property type="entry name" value="HTH-TYPE TRANSCRIPTIONAL ACTIVATOR BAUR"/>
    <property type="match status" value="1"/>
</dbReference>